<dbReference type="RefSeq" id="WP_079666045.1">
    <property type="nucleotide sequence ID" value="NZ_FUYZ01000002.1"/>
</dbReference>
<feature type="compositionally biased region" description="Polar residues" evidence="1">
    <location>
        <begin position="233"/>
        <end position="280"/>
    </location>
</feature>
<dbReference type="EMBL" id="FUYZ01000002">
    <property type="protein sequence ID" value="SKB71544.1"/>
    <property type="molecule type" value="Genomic_DNA"/>
</dbReference>
<evidence type="ECO:0000256" key="2">
    <source>
        <dbReference type="SAM" id="SignalP"/>
    </source>
</evidence>
<dbReference type="STRING" id="619805.SAMN05660477_00765"/>
<evidence type="ECO:0000313" key="4">
    <source>
        <dbReference type="Proteomes" id="UP000191112"/>
    </source>
</evidence>
<organism evidence="3 4">
    <name type="scientific">Soonwooa buanensis</name>
    <dbReference type="NCBI Taxonomy" id="619805"/>
    <lineage>
        <taxon>Bacteria</taxon>
        <taxon>Pseudomonadati</taxon>
        <taxon>Bacteroidota</taxon>
        <taxon>Flavobacteriia</taxon>
        <taxon>Flavobacteriales</taxon>
        <taxon>Weeksellaceae</taxon>
        <taxon>Chryseobacterium group</taxon>
        <taxon>Soonwooa</taxon>
    </lineage>
</organism>
<feature type="chain" id="PRO_5011961994" evidence="2">
    <location>
        <begin position="19"/>
        <end position="339"/>
    </location>
</feature>
<feature type="compositionally biased region" description="Polar residues" evidence="1">
    <location>
        <begin position="329"/>
        <end position="339"/>
    </location>
</feature>
<accession>A0A1T5DIK4</accession>
<evidence type="ECO:0000256" key="1">
    <source>
        <dbReference type="SAM" id="MobiDB-lite"/>
    </source>
</evidence>
<evidence type="ECO:0000313" key="3">
    <source>
        <dbReference type="EMBL" id="SKB71544.1"/>
    </source>
</evidence>
<feature type="compositionally biased region" description="Low complexity" evidence="1">
    <location>
        <begin position="210"/>
        <end position="231"/>
    </location>
</feature>
<feature type="region of interest" description="Disordered" evidence="1">
    <location>
        <begin position="201"/>
        <end position="339"/>
    </location>
</feature>
<reference evidence="3 4" key="1">
    <citation type="submission" date="2017-02" db="EMBL/GenBank/DDBJ databases">
        <authorList>
            <person name="Peterson S.W."/>
        </authorList>
    </citation>
    <scope>NUCLEOTIDE SEQUENCE [LARGE SCALE GENOMIC DNA]</scope>
    <source>
        <strain evidence="3 4">DSM 22323</strain>
    </source>
</reference>
<gene>
    <name evidence="3" type="ORF">SAMN05660477_00765</name>
</gene>
<dbReference type="Proteomes" id="UP000191112">
    <property type="component" value="Unassembled WGS sequence"/>
</dbReference>
<feature type="signal peptide" evidence="2">
    <location>
        <begin position="1"/>
        <end position="18"/>
    </location>
</feature>
<proteinExistence type="predicted"/>
<dbReference type="AlphaFoldDB" id="A0A1T5DIK4"/>
<keyword evidence="4" id="KW-1185">Reference proteome</keyword>
<keyword evidence="2" id="KW-0732">Signal</keyword>
<protein>
    <submittedName>
        <fullName evidence="3">Uncharacterized protein</fullName>
    </submittedName>
</protein>
<feature type="compositionally biased region" description="Low complexity" evidence="1">
    <location>
        <begin position="284"/>
        <end position="318"/>
    </location>
</feature>
<sequence length="339" mass="39759">MKKMILAMSLVISSFAFSQYYQDTYPDYYGYEYYDNQYNYPDDYYYNYPTDYYPEDYYQNYYNDYRNSIVNINWNRFFRTYRLSPMQVQAIINLNNRFPSFMAWNSYYGMNPDRWYYDRFYELERILGPQVFVVYQQNYYRGVSPIVYFQNYRTSYYVVNYHIRPKYRNVDVIRYRVDRSNLNDSWKSTRNVAMIDTNANSIRSNSGTRNQNMLADNANNNGIRNSSSIRNQAAVSDNNGGTRTSSGTRNQSMIETNNSGVRNNVRNQTSSSDNYQTGGVRNNPVRSSEPVRSSSMEVRSNNMRSSSSSGATRSSGTRESQRDNAGGMRSSNNGASRGR</sequence>
<name>A0A1T5DIK4_9FLAO</name>